<dbReference type="InterPro" id="IPR052018">
    <property type="entry name" value="PHP_domain"/>
</dbReference>
<dbReference type="RefSeq" id="WP_255225972.1">
    <property type="nucleotide sequence ID" value="NZ_JAJEKE010000001.1"/>
</dbReference>
<dbReference type="Gene3D" id="3.20.20.140">
    <property type="entry name" value="Metal-dependent hydrolases"/>
    <property type="match status" value="1"/>
</dbReference>
<organism evidence="2 3">
    <name type="scientific">Lutispora saccharofermentans</name>
    <dbReference type="NCBI Taxonomy" id="3024236"/>
    <lineage>
        <taxon>Bacteria</taxon>
        <taxon>Bacillati</taxon>
        <taxon>Bacillota</taxon>
        <taxon>Clostridia</taxon>
        <taxon>Lutisporales</taxon>
        <taxon>Lutisporaceae</taxon>
        <taxon>Lutispora</taxon>
    </lineage>
</organism>
<dbReference type="PANTHER" id="PTHR42924">
    <property type="entry name" value="EXONUCLEASE"/>
    <property type="match status" value="1"/>
</dbReference>
<dbReference type="CDD" id="cd07432">
    <property type="entry name" value="PHP_HisPPase"/>
    <property type="match status" value="1"/>
</dbReference>
<evidence type="ECO:0000259" key="1">
    <source>
        <dbReference type="SMART" id="SM00481"/>
    </source>
</evidence>
<keyword evidence="3" id="KW-1185">Reference proteome</keyword>
<proteinExistence type="predicted"/>
<dbReference type="SMART" id="SM00481">
    <property type="entry name" value="POLIIIAc"/>
    <property type="match status" value="1"/>
</dbReference>
<dbReference type="EMBL" id="JAJEKE010000001">
    <property type="protein sequence ID" value="MCQ1528489.1"/>
    <property type="molecule type" value="Genomic_DNA"/>
</dbReference>
<accession>A0ABT1NBT0</accession>
<dbReference type="PANTHER" id="PTHR42924:SF3">
    <property type="entry name" value="POLYMERASE_HISTIDINOL PHOSPHATASE N-TERMINAL DOMAIN-CONTAINING PROTEIN"/>
    <property type="match status" value="1"/>
</dbReference>
<protein>
    <submittedName>
        <fullName evidence="2">PHP domain-containing protein</fullName>
    </submittedName>
</protein>
<dbReference type="InterPro" id="IPR016195">
    <property type="entry name" value="Pol/histidinol_Pase-like"/>
</dbReference>
<comment type="caution">
    <text evidence="2">The sequence shown here is derived from an EMBL/GenBank/DDBJ whole genome shotgun (WGS) entry which is preliminary data.</text>
</comment>
<dbReference type="InterPro" id="IPR003141">
    <property type="entry name" value="Pol/His_phosphatase_N"/>
</dbReference>
<dbReference type="SUPFAM" id="SSF89550">
    <property type="entry name" value="PHP domain-like"/>
    <property type="match status" value="1"/>
</dbReference>
<gene>
    <name evidence="2" type="ORF">LJD61_02850</name>
</gene>
<evidence type="ECO:0000313" key="3">
    <source>
        <dbReference type="Proteomes" id="UP001651880"/>
    </source>
</evidence>
<evidence type="ECO:0000313" key="2">
    <source>
        <dbReference type="EMBL" id="MCQ1528489.1"/>
    </source>
</evidence>
<dbReference type="Pfam" id="PF02811">
    <property type="entry name" value="PHP"/>
    <property type="match status" value="1"/>
</dbReference>
<sequence>MKFAVDLHIHSALSPCGDEDMTPNNIVNMALLKGLDMIAVTDHNSAANLPAVLEVGKKQGLMIVPGIEVQTKEEVHIICLFRTLQSALKLDEIIYNCLPDIPNNEEVFGRQLIMNSEDQIVGKVDKLLISSCALSVNDVFILANGLGGVCIPAHVDRPAYSITANLGFIPPSLKVKTVELSKKDSPEIIMKRHPFLKKYDYIISSDAHYLWDISEREFFVEMEFLSFTNLFDILCPNQKKL</sequence>
<name>A0ABT1NBT0_9FIRM</name>
<dbReference type="InterPro" id="IPR004013">
    <property type="entry name" value="PHP_dom"/>
</dbReference>
<dbReference type="Proteomes" id="UP001651880">
    <property type="component" value="Unassembled WGS sequence"/>
</dbReference>
<feature type="domain" description="Polymerase/histidinol phosphatase N-terminal" evidence="1">
    <location>
        <begin position="5"/>
        <end position="73"/>
    </location>
</feature>
<reference evidence="2 3" key="1">
    <citation type="submission" date="2021-10" db="EMBL/GenBank/DDBJ databases">
        <title>Lutispora strain m25 sp. nov., a thermophilic, non-spore-forming bacterium isolated from a lab-scale methanogenic bioreactor digesting anaerobic sludge.</title>
        <authorList>
            <person name="El Houari A."/>
            <person name="Mcdonald J."/>
        </authorList>
    </citation>
    <scope>NUCLEOTIDE SEQUENCE [LARGE SCALE GENOMIC DNA]</scope>
    <source>
        <strain evidence="3">m25</strain>
    </source>
</reference>